<evidence type="ECO:0000313" key="4">
    <source>
        <dbReference type="EMBL" id="CAL6037872.1"/>
    </source>
</evidence>
<feature type="chain" id="PRO_5041646242" evidence="1">
    <location>
        <begin position="17"/>
        <end position="98"/>
    </location>
</feature>
<reference evidence="4 5" key="2">
    <citation type="submission" date="2024-07" db="EMBL/GenBank/DDBJ databases">
        <authorList>
            <person name="Akdeniz Z."/>
        </authorList>
    </citation>
    <scope>NUCLEOTIDE SEQUENCE [LARGE SCALE GENOMIC DNA]</scope>
</reference>
<dbReference type="Proteomes" id="UP001642409">
    <property type="component" value="Unassembled WGS sequence"/>
</dbReference>
<feature type="domain" description="Cystatin" evidence="2">
    <location>
        <begin position="31"/>
        <end position="96"/>
    </location>
</feature>
<proteinExistence type="predicted"/>
<dbReference type="EMBL" id="CAXDID020000138">
    <property type="protein sequence ID" value="CAL6037872.1"/>
    <property type="molecule type" value="Genomic_DNA"/>
</dbReference>
<keyword evidence="1" id="KW-0732">Signal</keyword>
<dbReference type="GO" id="GO:0004869">
    <property type="term" value="F:cysteine-type endopeptidase inhibitor activity"/>
    <property type="evidence" value="ECO:0007669"/>
    <property type="project" value="InterPro"/>
</dbReference>
<evidence type="ECO:0000259" key="2">
    <source>
        <dbReference type="Pfam" id="PF00031"/>
    </source>
</evidence>
<protein>
    <submittedName>
        <fullName evidence="3">Cystatin domain</fullName>
    </submittedName>
    <submittedName>
        <fullName evidence="4">Cystatin_domain</fullName>
    </submittedName>
</protein>
<dbReference type="InterPro" id="IPR046350">
    <property type="entry name" value="Cystatin_sf"/>
</dbReference>
<dbReference type="Pfam" id="PF00031">
    <property type="entry name" value="Cystatin"/>
    <property type="match status" value="1"/>
</dbReference>
<dbReference type="Gene3D" id="3.10.450.10">
    <property type="match status" value="1"/>
</dbReference>
<dbReference type="InterPro" id="IPR000010">
    <property type="entry name" value="Cystatin_dom"/>
</dbReference>
<gene>
    <name evidence="4" type="ORF">HINF_LOCUS37094</name>
    <name evidence="3" type="ORF">HINF_LOCUS39056</name>
</gene>
<name>A0AA86Q6D2_9EUKA</name>
<organism evidence="3">
    <name type="scientific">Hexamita inflata</name>
    <dbReference type="NCBI Taxonomy" id="28002"/>
    <lineage>
        <taxon>Eukaryota</taxon>
        <taxon>Metamonada</taxon>
        <taxon>Diplomonadida</taxon>
        <taxon>Hexamitidae</taxon>
        <taxon>Hexamitinae</taxon>
        <taxon>Hexamita</taxon>
    </lineage>
</organism>
<dbReference type="SUPFAM" id="SSF54403">
    <property type="entry name" value="Cystatin/monellin"/>
    <property type="match status" value="1"/>
</dbReference>
<feature type="signal peptide" evidence="1">
    <location>
        <begin position="1"/>
        <end position="16"/>
    </location>
</feature>
<keyword evidence="5" id="KW-1185">Reference proteome</keyword>
<comment type="caution">
    <text evidence="3">The sequence shown here is derived from an EMBL/GenBank/DDBJ whole genome shotgun (WGS) entry which is preliminary data.</text>
</comment>
<accession>A0AA86Q6D2</accession>
<evidence type="ECO:0000313" key="5">
    <source>
        <dbReference type="Proteomes" id="UP001642409"/>
    </source>
</evidence>
<reference evidence="3" key="1">
    <citation type="submission" date="2023-06" db="EMBL/GenBank/DDBJ databases">
        <authorList>
            <person name="Kurt Z."/>
        </authorList>
    </citation>
    <scope>NUCLEOTIDE SEQUENCE</scope>
</reference>
<sequence length="98" mass="11247">MLLILLSLQTVKRLGGYDDELLKNIDKKIVSLLDSTIKSKYNTEKYEITGVQRQIVAGTNFMFQISFVDQKGENKKAEIVIWQKLNSELKLTKANILE</sequence>
<evidence type="ECO:0000256" key="1">
    <source>
        <dbReference type="SAM" id="SignalP"/>
    </source>
</evidence>
<dbReference type="AlphaFoldDB" id="A0AA86Q6D2"/>
<evidence type="ECO:0000313" key="3">
    <source>
        <dbReference type="EMBL" id="CAI9951411.1"/>
    </source>
</evidence>
<dbReference type="EMBL" id="CATOUU010000824">
    <property type="protein sequence ID" value="CAI9951411.1"/>
    <property type="molecule type" value="Genomic_DNA"/>
</dbReference>